<proteinExistence type="inferred from homology"/>
<dbReference type="Pfam" id="PF00271">
    <property type="entry name" value="Helicase_C"/>
    <property type="match status" value="1"/>
</dbReference>
<keyword evidence="12" id="KW-1185">Reference proteome</keyword>
<dbReference type="InterPro" id="IPR001650">
    <property type="entry name" value="Helicase_C-like"/>
</dbReference>
<sequence>MDDPSNGAGKSKNSFASLGLSEPLLKAIEEQQYTRPYPIQQDAVPAILQGKDILGIAKTGSGKTASFVLPILELFHRTKTVSSRFASVLVLVPTRELAVQVAEVFQTLGTHLFPKVKTVAVYGGVSINPQMIAVHGADIVVATPGRLLDLLDQRALRLSDVEILVLDEADKMLELGFADEMDKLFDLLPEKRQTVLFSATLGDAIQQINATLLRNPVTVEVIEEEQNLDLIKQLAYRVDAERKGPLLRYLIKTGKMKQVLVFVSSTRTADNLVVKLNKNGIQAAAIHGDKAQATRTEVLQKFKSGKLTVMVATDLISRGIDIQLLPYVINFELPRSPKDYVHRIGRTGRAEAQGEAISLITPDDEHHFKIIQKKMRKRVEIIETADFDLKGY</sequence>
<keyword evidence="1 7" id="KW-0547">Nucleotide-binding</keyword>
<dbReference type="Gene3D" id="3.40.50.300">
    <property type="entry name" value="P-loop containing nucleotide triphosphate hydrolases"/>
    <property type="match status" value="2"/>
</dbReference>
<protein>
    <submittedName>
        <fullName evidence="11">DEAD/DEAH box helicase</fullName>
        <ecNumber evidence="11">3.6.4.-</ecNumber>
    </submittedName>
</protein>
<dbReference type="InterPro" id="IPR027417">
    <property type="entry name" value="P-loop_NTPase"/>
</dbReference>
<evidence type="ECO:0000259" key="8">
    <source>
        <dbReference type="PROSITE" id="PS51192"/>
    </source>
</evidence>
<feature type="short sequence motif" description="Q motif" evidence="6">
    <location>
        <begin position="13"/>
        <end position="41"/>
    </location>
</feature>
<evidence type="ECO:0000313" key="12">
    <source>
        <dbReference type="Proteomes" id="UP001597469"/>
    </source>
</evidence>
<dbReference type="InterPro" id="IPR000629">
    <property type="entry name" value="RNA-helicase_DEAD-box_CS"/>
</dbReference>
<evidence type="ECO:0000313" key="11">
    <source>
        <dbReference type="EMBL" id="MFD2570773.1"/>
    </source>
</evidence>
<keyword evidence="2 7" id="KW-0378">Hydrolase</keyword>
<dbReference type="InterPro" id="IPR014001">
    <property type="entry name" value="Helicase_ATP-bd"/>
</dbReference>
<dbReference type="InterPro" id="IPR014014">
    <property type="entry name" value="RNA_helicase_DEAD_Q_motif"/>
</dbReference>
<feature type="domain" description="DEAD-box RNA helicase Q" evidence="10">
    <location>
        <begin position="13"/>
        <end position="41"/>
    </location>
</feature>
<dbReference type="Pfam" id="PF00270">
    <property type="entry name" value="DEAD"/>
    <property type="match status" value="1"/>
</dbReference>
<evidence type="ECO:0000259" key="9">
    <source>
        <dbReference type="PROSITE" id="PS51194"/>
    </source>
</evidence>
<gene>
    <name evidence="11" type="ORF">ACFSUS_09030</name>
</gene>
<accession>A0ABW5M138</accession>
<keyword evidence="4 7" id="KW-0067">ATP-binding</keyword>
<dbReference type="SUPFAM" id="SSF52540">
    <property type="entry name" value="P-loop containing nucleoside triphosphate hydrolases"/>
    <property type="match status" value="1"/>
</dbReference>
<dbReference type="EMBL" id="JBHULN010000004">
    <property type="protein sequence ID" value="MFD2570773.1"/>
    <property type="molecule type" value="Genomic_DNA"/>
</dbReference>
<dbReference type="SMART" id="SM00490">
    <property type="entry name" value="HELICc"/>
    <property type="match status" value="1"/>
</dbReference>
<dbReference type="InterPro" id="IPR044742">
    <property type="entry name" value="DEAD/DEAH_RhlB"/>
</dbReference>
<evidence type="ECO:0000256" key="7">
    <source>
        <dbReference type="RuleBase" id="RU000492"/>
    </source>
</evidence>
<feature type="domain" description="Helicase C-terminal" evidence="9">
    <location>
        <begin position="245"/>
        <end position="390"/>
    </location>
</feature>
<dbReference type="PROSITE" id="PS00039">
    <property type="entry name" value="DEAD_ATP_HELICASE"/>
    <property type="match status" value="1"/>
</dbReference>
<reference evidence="12" key="1">
    <citation type="journal article" date="2019" name="Int. J. Syst. Evol. Microbiol.">
        <title>The Global Catalogue of Microorganisms (GCM) 10K type strain sequencing project: providing services to taxonomists for standard genome sequencing and annotation.</title>
        <authorList>
            <consortium name="The Broad Institute Genomics Platform"/>
            <consortium name="The Broad Institute Genome Sequencing Center for Infectious Disease"/>
            <person name="Wu L."/>
            <person name="Ma J."/>
        </authorList>
    </citation>
    <scope>NUCLEOTIDE SEQUENCE [LARGE SCALE GENOMIC DNA]</scope>
    <source>
        <strain evidence="12">KCTC 42805</strain>
    </source>
</reference>
<dbReference type="PROSITE" id="PS51194">
    <property type="entry name" value="HELICASE_CTER"/>
    <property type="match status" value="1"/>
</dbReference>
<comment type="caution">
    <text evidence="11">The sequence shown here is derived from an EMBL/GenBank/DDBJ whole genome shotgun (WGS) entry which is preliminary data.</text>
</comment>
<dbReference type="GO" id="GO:0004386">
    <property type="term" value="F:helicase activity"/>
    <property type="evidence" value="ECO:0007669"/>
    <property type="project" value="UniProtKB-KW"/>
</dbReference>
<evidence type="ECO:0000256" key="3">
    <source>
        <dbReference type="ARBA" id="ARBA00022806"/>
    </source>
</evidence>
<comment type="similarity">
    <text evidence="5 7">Belongs to the DEAD box helicase family.</text>
</comment>
<dbReference type="InterPro" id="IPR050079">
    <property type="entry name" value="DEAD_box_RNA_helicase"/>
</dbReference>
<dbReference type="CDD" id="cd00268">
    <property type="entry name" value="DEADc"/>
    <property type="match status" value="1"/>
</dbReference>
<dbReference type="PROSITE" id="PS51195">
    <property type="entry name" value="Q_MOTIF"/>
    <property type="match status" value="1"/>
</dbReference>
<evidence type="ECO:0000256" key="1">
    <source>
        <dbReference type="ARBA" id="ARBA00022741"/>
    </source>
</evidence>
<dbReference type="Proteomes" id="UP001597469">
    <property type="component" value="Unassembled WGS sequence"/>
</dbReference>
<dbReference type="PANTHER" id="PTHR47959:SF13">
    <property type="entry name" value="ATP-DEPENDENT RNA HELICASE RHLE"/>
    <property type="match status" value="1"/>
</dbReference>
<dbReference type="InterPro" id="IPR011545">
    <property type="entry name" value="DEAD/DEAH_box_helicase_dom"/>
</dbReference>
<dbReference type="EC" id="3.6.4.-" evidence="11"/>
<name>A0ABW5M138_9BACT</name>
<dbReference type="PANTHER" id="PTHR47959">
    <property type="entry name" value="ATP-DEPENDENT RNA HELICASE RHLE-RELATED"/>
    <property type="match status" value="1"/>
</dbReference>
<dbReference type="PROSITE" id="PS51192">
    <property type="entry name" value="HELICASE_ATP_BIND_1"/>
    <property type="match status" value="1"/>
</dbReference>
<evidence type="ECO:0000256" key="5">
    <source>
        <dbReference type="ARBA" id="ARBA00038437"/>
    </source>
</evidence>
<dbReference type="SMART" id="SM00487">
    <property type="entry name" value="DEXDc"/>
    <property type="match status" value="1"/>
</dbReference>
<evidence type="ECO:0000256" key="2">
    <source>
        <dbReference type="ARBA" id="ARBA00022801"/>
    </source>
</evidence>
<dbReference type="GO" id="GO:0016787">
    <property type="term" value="F:hydrolase activity"/>
    <property type="evidence" value="ECO:0007669"/>
    <property type="project" value="UniProtKB-KW"/>
</dbReference>
<dbReference type="CDD" id="cd18787">
    <property type="entry name" value="SF2_C_DEAD"/>
    <property type="match status" value="1"/>
</dbReference>
<keyword evidence="3 7" id="KW-0347">Helicase</keyword>
<evidence type="ECO:0000259" key="10">
    <source>
        <dbReference type="PROSITE" id="PS51195"/>
    </source>
</evidence>
<evidence type="ECO:0000256" key="4">
    <source>
        <dbReference type="ARBA" id="ARBA00022840"/>
    </source>
</evidence>
<dbReference type="RefSeq" id="WP_381521730.1">
    <property type="nucleotide sequence ID" value="NZ_JBHULN010000004.1"/>
</dbReference>
<feature type="domain" description="Helicase ATP-binding" evidence="8">
    <location>
        <begin position="44"/>
        <end position="219"/>
    </location>
</feature>
<evidence type="ECO:0000256" key="6">
    <source>
        <dbReference type="PROSITE-ProRule" id="PRU00552"/>
    </source>
</evidence>
<organism evidence="11 12">
    <name type="scientific">Spirosoma soli</name>
    <dbReference type="NCBI Taxonomy" id="1770529"/>
    <lineage>
        <taxon>Bacteria</taxon>
        <taxon>Pseudomonadati</taxon>
        <taxon>Bacteroidota</taxon>
        <taxon>Cytophagia</taxon>
        <taxon>Cytophagales</taxon>
        <taxon>Cytophagaceae</taxon>
        <taxon>Spirosoma</taxon>
    </lineage>
</organism>